<dbReference type="Gene3D" id="3.30.70.100">
    <property type="match status" value="1"/>
</dbReference>
<dbReference type="EMBL" id="JBJKFK010003009">
    <property type="protein sequence ID" value="KAL3310378.1"/>
    <property type="molecule type" value="Genomic_DNA"/>
</dbReference>
<evidence type="ECO:0000313" key="6">
    <source>
        <dbReference type="EMBL" id="KAL3310378.1"/>
    </source>
</evidence>
<dbReference type="CDD" id="cd14785">
    <property type="entry name" value="V-ATPase_C"/>
    <property type="match status" value="1"/>
</dbReference>
<dbReference type="FunFam" id="3.30.70.100:FF:000002">
    <property type="entry name" value="V-type proton ATPase subunit C"/>
    <property type="match status" value="1"/>
</dbReference>
<proteinExistence type="inferred from homology"/>
<dbReference type="Gene3D" id="3.30.70.1180">
    <property type="entry name" value="Vacuolar atp synthase subunit c, domain 1"/>
    <property type="match status" value="1"/>
</dbReference>
<comment type="function">
    <text evidence="5">Subunit of the V1 complex of vacuolar(H+)-ATPase (V-ATPase), a multisubunit enzyme composed of a peripheral complex (V1) that hydrolyzes ATP and a membrane integral complex (V0) that translocates protons. V-ATPase is responsible for acidifying and maintaining the pH of intracellular compartments and in some cell types, is targeted to the plasma membrane, where it is responsible for acidifying the extracellular environment. Subunit C is necessary for the assembly of the catalytic sector of the enzyme and is likely to have a specific function in its catalytic activity.</text>
</comment>
<dbReference type="AlphaFoldDB" id="A0ABD2PTG8"/>
<dbReference type="PANTHER" id="PTHR10137:SF0">
    <property type="entry name" value="V-TYPE PROTON ATPASE SUBUNIT C"/>
    <property type="match status" value="1"/>
</dbReference>
<evidence type="ECO:0000256" key="5">
    <source>
        <dbReference type="RuleBase" id="RU364010"/>
    </source>
</evidence>
<comment type="similarity">
    <text evidence="1 5">Belongs to the V-ATPase C subunit family.</text>
</comment>
<dbReference type="InterPro" id="IPR036132">
    <property type="entry name" value="Vac_ATP_synth_c_sf"/>
</dbReference>
<comment type="subunit">
    <text evidence="5">V-ATPase is a heteromultimeric enzyme made up of two complexes: the ATP-hydrolytic V1 complex and the proton translocation V0 complex. The V1 complex consists of three catalytic AB heterodimers that form a heterohexamer, three peripheral stalks each consisting of EG heterodimers, one central rotor including subunits D and F, and the regulatory subunits C and H. The proton translocation complex V0 consists of the proton transport subunit a, a ring of proteolipid subunits c9c'', rotary subunit d, subunits e and f, and two accessory subunits.</text>
</comment>
<dbReference type="Pfam" id="PF03223">
    <property type="entry name" value="V-ATPase_C"/>
    <property type="match status" value="1"/>
</dbReference>
<organism evidence="6 7">
    <name type="scientific">Cichlidogyrus casuarinus</name>
    <dbReference type="NCBI Taxonomy" id="1844966"/>
    <lineage>
        <taxon>Eukaryota</taxon>
        <taxon>Metazoa</taxon>
        <taxon>Spiralia</taxon>
        <taxon>Lophotrochozoa</taxon>
        <taxon>Platyhelminthes</taxon>
        <taxon>Monogenea</taxon>
        <taxon>Monopisthocotylea</taxon>
        <taxon>Dactylogyridea</taxon>
        <taxon>Ancyrocephalidae</taxon>
        <taxon>Cichlidogyrus</taxon>
    </lineage>
</organism>
<dbReference type="InterPro" id="IPR004907">
    <property type="entry name" value="ATPase_V1-cplx_csu"/>
</dbReference>
<dbReference type="SUPFAM" id="SSF118203">
    <property type="entry name" value="Vacuolar ATP synthase subunit C"/>
    <property type="match status" value="1"/>
</dbReference>
<keyword evidence="4 5" id="KW-0406">Ion transport</keyword>
<gene>
    <name evidence="6" type="ORF">Ciccas_011057</name>
</gene>
<dbReference type="GO" id="GO:1902600">
    <property type="term" value="P:proton transmembrane transport"/>
    <property type="evidence" value="ECO:0007669"/>
    <property type="project" value="UniProtKB-KW"/>
</dbReference>
<keyword evidence="2 5" id="KW-0813">Transport</keyword>
<protein>
    <recommendedName>
        <fullName evidence="5">V-type proton ATPase subunit C</fullName>
    </recommendedName>
</protein>
<evidence type="ECO:0000256" key="4">
    <source>
        <dbReference type="ARBA" id="ARBA00023065"/>
    </source>
</evidence>
<sequence>MSSSEFWFISIPGEQNANKVFKDLHTELTKLQVSNHYKFNIPEELKVGTLDVLVSLSEELHKLDTYTESITRKIAHYMSEVLENQRHKLAENLTIATMDLCTYLSKFQWDSAKYPVKFPLRNLYDIIAEQISKADNDLKAKSAAYNTIKNNLQNLEKKQSGSLLTRNLGDIVKREQFVLGSENMVTLVVVVPKSLYNDWRANYETLCDLVVPRSSELLYEDQDNGLFTATVFVKMADDFRRAARDHKFMVRDFVYDEEKIEESKKEQHQLETDKRKHFGPLFRWLKVNFGECFSALVHIKALRVFVESVLRYGLPVNFTAMMIQPVKKSTKRVRDFLNQRYNYLDTYSSSALDTADEGLGASAMAAVGVQEYHAYVFFKIDTNVID</sequence>
<comment type="caution">
    <text evidence="6">The sequence shown here is derived from an EMBL/GenBank/DDBJ whole genome shotgun (WGS) entry which is preliminary data.</text>
</comment>
<dbReference type="PANTHER" id="PTHR10137">
    <property type="entry name" value="V-TYPE PROTON ATPASE SUBUNIT C"/>
    <property type="match status" value="1"/>
</dbReference>
<accession>A0ABD2PTG8</accession>
<keyword evidence="7" id="KW-1185">Reference proteome</keyword>
<evidence type="ECO:0000313" key="7">
    <source>
        <dbReference type="Proteomes" id="UP001626550"/>
    </source>
</evidence>
<evidence type="ECO:0000256" key="1">
    <source>
        <dbReference type="ARBA" id="ARBA00006138"/>
    </source>
</evidence>
<reference evidence="6 7" key="1">
    <citation type="submission" date="2024-11" db="EMBL/GenBank/DDBJ databases">
        <title>Adaptive evolution of stress response genes in parasites aligns with host niche diversity.</title>
        <authorList>
            <person name="Hahn C."/>
            <person name="Resl P."/>
        </authorList>
    </citation>
    <scope>NUCLEOTIDE SEQUENCE [LARGE SCALE GENOMIC DNA]</scope>
    <source>
        <strain evidence="6">EGGRZ-B1_66</strain>
        <tissue evidence="6">Body</tissue>
    </source>
</reference>
<name>A0ABD2PTG8_9PLAT</name>
<keyword evidence="3 5" id="KW-0375">Hydrogen ion transport</keyword>
<evidence type="ECO:0000256" key="3">
    <source>
        <dbReference type="ARBA" id="ARBA00022781"/>
    </source>
</evidence>
<dbReference type="Proteomes" id="UP001626550">
    <property type="component" value="Unassembled WGS sequence"/>
</dbReference>
<evidence type="ECO:0000256" key="2">
    <source>
        <dbReference type="ARBA" id="ARBA00022448"/>
    </source>
</evidence>
<dbReference type="Gene3D" id="1.20.1460.10">
    <property type="entry name" value="subunit c (vma5p) of the yeast v-atpase, domain 2"/>
    <property type="match status" value="1"/>
</dbReference>